<dbReference type="SMART" id="SM00052">
    <property type="entry name" value="EAL"/>
    <property type="match status" value="1"/>
</dbReference>
<dbReference type="Proteomes" id="UP000663970">
    <property type="component" value="Unassembled WGS sequence"/>
</dbReference>
<dbReference type="CDD" id="cd01948">
    <property type="entry name" value="EAL"/>
    <property type="match status" value="1"/>
</dbReference>
<reference evidence="2 3" key="1">
    <citation type="submission" date="2020-12" db="EMBL/GenBank/DDBJ databases">
        <title>Oil enriched cultivation method for isolating marine PHA-producing bacteria.</title>
        <authorList>
            <person name="Zheng W."/>
            <person name="Yu S."/>
            <person name="Huang Y."/>
        </authorList>
    </citation>
    <scope>NUCLEOTIDE SEQUENCE [LARGE SCALE GENOMIC DNA]</scope>
    <source>
        <strain evidence="2 3">SY-2-6</strain>
    </source>
</reference>
<comment type="caution">
    <text evidence="2">The sequence shown here is derived from an EMBL/GenBank/DDBJ whole genome shotgun (WGS) entry which is preliminary data.</text>
</comment>
<dbReference type="InterPro" id="IPR050706">
    <property type="entry name" value="Cyclic-di-GMP_PDE-like"/>
</dbReference>
<dbReference type="RefSeq" id="WP_027955096.1">
    <property type="nucleotide sequence ID" value="NZ_JAEKJY010000005.1"/>
</dbReference>
<dbReference type="Gene3D" id="3.20.20.450">
    <property type="entry name" value="EAL domain"/>
    <property type="match status" value="1"/>
</dbReference>
<evidence type="ECO:0000259" key="1">
    <source>
        <dbReference type="PROSITE" id="PS50883"/>
    </source>
</evidence>
<evidence type="ECO:0000313" key="2">
    <source>
        <dbReference type="EMBL" id="MBN8236984.1"/>
    </source>
</evidence>
<dbReference type="PROSITE" id="PS50883">
    <property type="entry name" value="EAL"/>
    <property type="match status" value="1"/>
</dbReference>
<dbReference type="PANTHER" id="PTHR33121:SF15">
    <property type="entry name" value="BLUE LIGHT- AND TEMPERATURE-REGULATED ANTIREPRESSOR BLUF"/>
    <property type="match status" value="1"/>
</dbReference>
<accession>A0ABS3E066</accession>
<dbReference type="InterPro" id="IPR001633">
    <property type="entry name" value="EAL_dom"/>
</dbReference>
<dbReference type="InterPro" id="IPR035919">
    <property type="entry name" value="EAL_sf"/>
</dbReference>
<evidence type="ECO:0000313" key="3">
    <source>
        <dbReference type="Proteomes" id="UP000663970"/>
    </source>
</evidence>
<organism evidence="2 3">
    <name type="scientific">Halobacillus kuroshimensis</name>
    <dbReference type="NCBI Taxonomy" id="302481"/>
    <lineage>
        <taxon>Bacteria</taxon>
        <taxon>Bacillati</taxon>
        <taxon>Bacillota</taxon>
        <taxon>Bacilli</taxon>
        <taxon>Bacillales</taxon>
        <taxon>Bacillaceae</taxon>
        <taxon>Halobacillus</taxon>
    </lineage>
</organism>
<gene>
    <name evidence="2" type="ORF">JF544_17120</name>
</gene>
<keyword evidence="3" id="KW-1185">Reference proteome</keyword>
<feature type="domain" description="EAL" evidence="1">
    <location>
        <begin position="93"/>
        <end position="338"/>
    </location>
</feature>
<name>A0ABS3E066_9BACI</name>
<dbReference type="EMBL" id="JAEKJY010000005">
    <property type="protein sequence ID" value="MBN8236984.1"/>
    <property type="molecule type" value="Genomic_DNA"/>
</dbReference>
<dbReference type="SUPFAM" id="SSF141868">
    <property type="entry name" value="EAL domain-like"/>
    <property type="match status" value="1"/>
</dbReference>
<proteinExistence type="predicted"/>
<sequence length="338" mass="38362">MRNNCLSCGTIFTVPDQGKLVIKESYFNHFPKPLPLTVEDKDEVHTVFSYRSHEELKGALEQWNDGNIPHIRIHVLDPSTDRSHPIPLTHLYERITRPDLVSIIHKGEFQAHLQPIMDIKMKKVIGYEALLRTNHASIHPGELFSFASDAGLQSMLDQKARRAAVKAKAEHLQKGEKIFINFLPSTIYDPDFCLAHTFQMVKEYDVPSEDLVFEVVETERITNVDHLKTILEKYKASGMKTALDDVGAGYSSLEMLRLLQPDYVKIDRSYIQDCHIQPEKQSFLNQVMADAGRLTIDVLAEGIETPEEWNWLAALGVHFGQGYLIGRPAPFPHAAILP</sequence>
<dbReference type="Pfam" id="PF00563">
    <property type="entry name" value="EAL"/>
    <property type="match status" value="1"/>
</dbReference>
<dbReference type="PANTHER" id="PTHR33121">
    <property type="entry name" value="CYCLIC DI-GMP PHOSPHODIESTERASE PDEF"/>
    <property type="match status" value="1"/>
</dbReference>
<protein>
    <submittedName>
        <fullName evidence="2">EAL domain-containing protein</fullName>
    </submittedName>
</protein>